<sequence>MARRKQERMMVISDDADVAAGVSGLSLPHPPPPPMSRGAMSTATSCSDIEFYEDLISEPVLVLGFDVSHMSRNAQFVVCASGVYFFSLLYGYLQELLSVQLCSRQLGLYLAMIQFIGYTFLAYLLNDYVYKKQSRRTMKSSSTPRVKNGNHGGILPTASLTSKLAVPFTLYLGLSLLRAVDLAMTNLAMQFINYPAKTLMKSSRIVFTMIFGVFITHKRYQLADYAIVLCMVVGLAIFMHADATSSAVFQPLGVIMLTISLLCDGAIVNMSENIMTQYGVGQDEFIFRMYSIALVAIIGAATVKGDLTAGLVWMLQPGTYEEQLNNVPLEERTWSAGGKMAVMILFSSMGFFGSSCAAAITKQFGALAMSITSTARKATTLFLSFLLFDNACTYQHVLGIIIFIASLTAKSFRRKQKSRGNGNSNSNSDSKSTQKMLADLEGGRAMVVVSTASASFALENGGNNEDGLIGVPERQTSGGAERRKNAYHHTSTLNGNPHSVTTSQRGQYNVV</sequence>
<evidence type="ECO:0000313" key="8">
    <source>
        <dbReference type="EMBL" id="KAG7355628.1"/>
    </source>
</evidence>
<dbReference type="GO" id="GO:0000139">
    <property type="term" value="C:Golgi membrane"/>
    <property type="evidence" value="ECO:0007669"/>
    <property type="project" value="TreeGrafter"/>
</dbReference>
<reference evidence="8" key="1">
    <citation type="journal article" date="2021" name="Sci. Rep.">
        <title>Diploid genomic architecture of Nitzschia inconspicua, an elite biomass production diatom.</title>
        <authorList>
            <person name="Oliver A."/>
            <person name="Podell S."/>
            <person name="Pinowska A."/>
            <person name="Traller J.C."/>
            <person name="Smith S.R."/>
            <person name="McClure R."/>
            <person name="Beliaev A."/>
            <person name="Bohutskyi P."/>
            <person name="Hill E.A."/>
            <person name="Rabines A."/>
            <person name="Zheng H."/>
            <person name="Allen L.Z."/>
            <person name="Kuo A."/>
            <person name="Grigoriev I.V."/>
            <person name="Allen A.E."/>
            <person name="Hazlebeck D."/>
            <person name="Allen E.E."/>
        </authorList>
    </citation>
    <scope>NUCLEOTIDE SEQUENCE</scope>
    <source>
        <strain evidence="8">Hildebrandi</strain>
    </source>
</reference>
<evidence type="ECO:0000256" key="5">
    <source>
        <dbReference type="ARBA" id="ARBA00023136"/>
    </source>
</evidence>
<evidence type="ECO:0000313" key="9">
    <source>
        <dbReference type="Proteomes" id="UP000693970"/>
    </source>
</evidence>
<dbReference type="InterPro" id="IPR013657">
    <property type="entry name" value="SCL35B1-4/HUT1"/>
</dbReference>
<dbReference type="EMBL" id="JAGRRH010000015">
    <property type="protein sequence ID" value="KAG7355628.1"/>
    <property type="molecule type" value="Genomic_DNA"/>
</dbReference>
<feature type="transmembrane region" description="Helical" evidence="7">
    <location>
        <begin position="76"/>
        <end position="94"/>
    </location>
</feature>
<dbReference type="AlphaFoldDB" id="A0A9K3L501"/>
<feature type="compositionally biased region" description="Low complexity" evidence="6">
    <location>
        <begin position="419"/>
        <end position="434"/>
    </location>
</feature>
<evidence type="ECO:0000256" key="3">
    <source>
        <dbReference type="ARBA" id="ARBA00022692"/>
    </source>
</evidence>
<evidence type="ECO:0000256" key="7">
    <source>
        <dbReference type="SAM" id="Phobius"/>
    </source>
</evidence>
<dbReference type="Pfam" id="PF08449">
    <property type="entry name" value="UAA"/>
    <property type="match status" value="1"/>
</dbReference>
<keyword evidence="5 7" id="KW-0472">Membrane</keyword>
<feature type="transmembrane region" description="Helical" evidence="7">
    <location>
        <begin position="247"/>
        <end position="268"/>
    </location>
</feature>
<reference evidence="8" key="2">
    <citation type="submission" date="2021-04" db="EMBL/GenBank/DDBJ databases">
        <authorList>
            <person name="Podell S."/>
        </authorList>
    </citation>
    <scope>NUCLEOTIDE SEQUENCE</scope>
    <source>
        <strain evidence="8">Hildebrandi</strain>
    </source>
</reference>
<evidence type="ECO:0000256" key="6">
    <source>
        <dbReference type="SAM" id="MobiDB-lite"/>
    </source>
</evidence>
<protein>
    <submittedName>
        <fullName evidence="8">UAA transporter family protein</fullName>
    </submittedName>
</protein>
<keyword evidence="3 7" id="KW-0812">Transmembrane</keyword>
<dbReference type="Proteomes" id="UP000693970">
    <property type="component" value="Unassembled WGS sequence"/>
</dbReference>
<evidence type="ECO:0000256" key="1">
    <source>
        <dbReference type="ARBA" id="ARBA00004141"/>
    </source>
</evidence>
<feature type="transmembrane region" description="Helical" evidence="7">
    <location>
        <begin position="106"/>
        <end position="126"/>
    </location>
</feature>
<feature type="region of interest" description="Disordered" evidence="6">
    <location>
        <begin position="488"/>
        <end position="511"/>
    </location>
</feature>
<accession>A0A9K3L501</accession>
<feature type="transmembrane region" description="Helical" evidence="7">
    <location>
        <begin position="334"/>
        <end position="352"/>
    </location>
</feature>
<feature type="transmembrane region" description="Helical" evidence="7">
    <location>
        <begin position="289"/>
        <end position="314"/>
    </location>
</feature>
<dbReference type="OrthoDB" id="43032at2759"/>
<keyword evidence="2" id="KW-0813">Transport</keyword>
<feature type="region of interest" description="Disordered" evidence="6">
    <location>
        <begin position="464"/>
        <end position="483"/>
    </location>
</feature>
<dbReference type="PANTHER" id="PTHR10778">
    <property type="entry name" value="SOLUTE CARRIER FAMILY 35 MEMBER B"/>
    <property type="match status" value="1"/>
</dbReference>
<proteinExistence type="predicted"/>
<dbReference type="GO" id="GO:0005789">
    <property type="term" value="C:endoplasmic reticulum membrane"/>
    <property type="evidence" value="ECO:0007669"/>
    <property type="project" value="TreeGrafter"/>
</dbReference>
<dbReference type="GO" id="GO:0046964">
    <property type="term" value="F:3'-phosphoadenosine 5'-phosphosulfate transmembrane transporter activity"/>
    <property type="evidence" value="ECO:0007669"/>
    <property type="project" value="TreeGrafter"/>
</dbReference>
<gene>
    <name evidence="8" type="ORF">IV203_000314</name>
</gene>
<comment type="subcellular location">
    <subcellularLocation>
        <location evidence="1">Membrane</location>
        <topology evidence="1">Multi-pass membrane protein</topology>
    </subcellularLocation>
</comment>
<organism evidence="8 9">
    <name type="scientific">Nitzschia inconspicua</name>
    <dbReference type="NCBI Taxonomy" id="303405"/>
    <lineage>
        <taxon>Eukaryota</taxon>
        <taxon>Sar</taxon>
        <taxon>Stramenopiles</taxon>
        <taxon>Ochrophyta</taxon>
        <taxon>Bacillariophyta</taxon>
        <taxon>Bacillariophyceae</taxon>
        <taxon>Bacillariophycidae</taxon>
        <taxon>Bacillariales</taxon>
        <taxon>Bacillariaceae</taxon>
        <taxon>Nitzschia</taxon>
    </lineage>
</organism>
<feature type="region of interest" description="Disordered" evidence="6">
    <location>
        <begin position="415"/>
        <end position="434"/>
    </location>
</feature>
<evidence type="ECO:0000256" key="2">
    <source>
        <dbReference type="ARBA" id="ARBA00022448"/>
    </source>
</evidence>
<dbReference type="PANTHER" id="PTHR10778:SF8">
    <property type="entry name" value="ADENOSINE 3'-PHOSPHO 5'-PHOSPHOSULFATE TRANSPORTER 2"/>
    <property type="match status" value="1"/>
</dbReference>
<evidence type="ECO:0000256" key="4">
    <source>
        <dbReference type="ARBA" id="ARBA00022989"/>
    </source>
</evidence>
<comment type="caution">
    <text evidence="8">The sequence shown here is derived from an EMBL/GenBank/DDBJ whole genome shotgun (WGS) entry which is preliminary data.</text>
</comment>
<keyword evidence="9" id="KW-1185">Reference proteome</keyword>
<name>A0A9K3L501_9STRA</name>
<keyword evidence="4 7" id="KW-1133">Transmembrane helix</keyword>
<feature type="transmembrane region" description="Helical" evidence="7">
    <location>
        <begin position="222"/>
        <end position="241"/>
    </location>
</feature>